<name>A0A380G7V6_STAIN</name>
<organism evidence="2 3">
    <name type="scientific">Staphylococcus intermedius NCTC 11048</name>
    <dbReference type="NCBI Taxonomy" id="1141106"/>
    <lineage>
        <taxon>Bacteria</taxon>
        <taxon>Bacillati</taxon>
        <taxon>Bacillota</taxon>
        <taxon>Bacilli</taxon>
        <taxon>Bacillales</taxon>
        <taxon>Staphylococcaceae</taxon>
        <taxon>Staphylococcus</taxon>
        <taxon>Staphylococcus intermedius group</taxon>
    </lineage>
</organism>
<accession>A0A380G7V6</accession>
<reference evidence="2 3" key="1">
    <citation type="submission" date="2018-06" db="EMBL/GenBank/DDBJ databases">
        <authorList>
            <consortium name="Pathogen Informatics"/>
            <person name="Doyle S."/>
        </authorList>
    </citation>
    <scope>NUCLEOTIDE SEQUENCE [LARGE SCALE GENOMIC DNA]</scope>
    <source>
        <strain evidence="3">NCTC 11048</strain>
    </source>
</reference>
<dbReference type="Proteomes" id="UP000255549">
    <property type="component" value="Unassembled WGS sequence"/>
</dbReference>
<keyword evidence="3" id="KW-1185">Reference proteome</keyword>
<dbReference type="AlphaFoldDB" id="A0A380G7V6"/>
<sequence length="60" mass="6750">MYAYPQESQPSGNLTPNIGNRGQVNEMNTIHIINFLCLIHSHFSTMLSSKMDINPSIDID</sequence>
<proteinExistence type="predicted"/>
<evidence type="ECO:0000313" key="2">
    <source>
        <dbReference type="EMBL" id="SUM47165.1"/>
    </source>
</evidence>
<dbReference type="EMBL" id="UHDP01000003">
    <property type="protein sequence ID" value="SUM47165.1"/>
    <property type="molecule type" value="Genomic_DNA"/>
</dbReference>
<evidence type="ECO:0000256" key="1">
    <source>
        <dbReference type="SAM" id="MobiDB-lite"/>
    </source>
</evidence>
<protein>
    <submittedName>
        <fullName evidence="2">Uncharacterized protein</fullName>
    </submittedName>
</protein>
<feature type="region of interest" description="Disordered" evidence="1">
    <location>
        <begin position="1"/>
        <end position="20"/>
    </location>
</feature>
<evidence type="ECO:0000313" key="3">
    <source>
        <dbReference type="Proteomes" id="UP000255549"/>
    </source>
</evidence>
<gene>
    <name evidence="2" type="ORF">NCTC11048_02236</name>
</gene>